<sequence>MHVSRPRGATGAPRTRMPPKSYRKPVASPGCAPSSAGARAAHAPRGPMAAQLSAPFAPAATTTTTPLPAPQQLRLGRRCYRGLSLRPPRAASGEDGSAGGEVEPAAPAAPAKTATATDGDDFEERVLRIKSRVGPKKRGSAAARKRKAGASSKAAVTLPPVPLREPRSSVGVPVEFGFSAYSERLNGALAAVGLAALLLVELGSGKALVKYHQPATLFLQVYTITAAGAVFVKYEKERISVWPGPPATKPPATGE</sequence>
<evidence type="ECO:0000256" key="1">
    <source>
        <dbReference type="SAM" id="MobiDB-lite"/>
    </source>
</evidence>
<feature type="compositionally biased region" description="Low complexity" evidence="1">
    <location>
        <begin position="25"/>
        <end position="66"/>
    </location>
</feature>
<feature type="region of interest" description="Disordered" evidence="1">
    <location>
        <begin position="1"/>
        <end position="155"/>
    </location>
</feature>
<reference evidence="2" key="1">
    <citation type="submission" date="2015-04" db="UniProtKB">
        <authorList>
            <consortium name="EnsemblPlants"/>
        </authorList>
    </citation>
    <scope>IDENTIFICATION</scope>
</reference>
<dbReference type="HOGENOM" id="CLU_074238_0_0_1"/>
<evidence type="ECO:0008006" key="4">
    <source>
        <dbReference type="Google" id="ProtNLM"/>
    </source>
</evidence>
<name>A0A0E0L0M8_ORYPU</name>
<dbReference type="OMA" id="HGRRCYR"/>
<organism evidence="2">
    <name type="scientific">Oryza punctata</name>
    <name type="common">Red rice</name>
    <dbReference type="NCBI Taxonomy" id="4537"/>
    <lineage>
        <taxon>Eukaryota</taxon>
        <taxon>Viridiplantae</taxon>
        <taxon>Streptophyta</taxon>
        <taxon>Embryophyta</taxon>
        <taxon>Tracheophyta</taxon>
        <taxon>Spermatophyta</taxon>
        <taxon>Magnoliopsida</taxon>
        <taxon>Liliopsida</taxon>
        <taxon>Poales</taxon>
        <taxon>Poaceae</taxon>
        <taxon>BOP clade</taxon>
        <taxon>Oryzoideae</taxon>
        <taxon>Oryzeae</taxon>
        <taxon>Oryzinae</taxon>
        <taxon>Oryza</taxon>
    </lineage>
</organism>
<protein>
    <recommendedName>
        <fullName evidence="4">Immunophilin-like</fullName>
    </recommendedName>
</protein>
<evidence type="ECO:0000313" key="2">
    <source>
        <dbReference type="EnsemblPlants" id="OPUNC05G08940.1"/>
    </source>
</evidence>
<feature type="compositionally biased region" description="Low complexity" evidence="1">
    <location>
        <begin position="90"/>
        <end position="117"/>
    </location>
</feature>
<evidence type="ECO:0000313" key="3">
    <source>
        <dbReference type="Proteomes" id="UP000026962"/>
    </source>
</evidence>
<dbReference type="Proteomes" id="UP000026962">
    <property type="component" value="Chromosome 5"/>
</dbReference>
<dbReference type="EnsemblPlants" id="OPUNC05G08940.1">
    <property type="protein sequence ID" value="OPUNC05G08940.1"/>
    <property type="gene ID" value="OPUNC05G08940"/>
</dbReference>
<proteinExistence type="predicted"/>
<accession>A0A0E0L0M8</accession>
<dbReference type="AlphaFoldDB" id="A0A0E0L0M8"/>
<keyword evidence="3" id="KW-1185">Reference proteome</keyword>
<dbReference type="eggNOG" id="KOG0552">
    <property type="taxonomic scope" value="Eukaryota"/>
</dbReference>
<dbReference type="Gramene" id="OPUNC05G08940.1">
    <property type="protein sequence ID" value="OPUNC05G08940.1"/>
    <property type="gene ID" value="OPUNC05G08940"/>
</dbReference>
<dbReference type="STRING" id="4537.A0A0E0L0M8"/>
<feature type="compositionally biased region" description="Basic residues" evidence="1">
    <location>
        <begin position="128"/>
        <end position="148"/>
    </location>
</feature>
<reference evidence="2" key="2">
    <citation type="submission" date="2018-05" db="EMBL/GenBank/DDBJ databases">
        <title>OpunRS2 (Oryza punctata Reference Sequence Version 2).</title>
        <authorList>
            <person name="Zhang J."/>
            <person name="Kudrna D."/>
            <person name="Lee S."/>
            <person name="Talag J."/>
            <person name="Welchert J."/>
            <person name="Wing R.A."/>
        </authorList>
    </citation>
    <scope>NUCLEOTIDE SEQUENCE [LARGE SCALE GENOMIC DNA]</scope>
</reference>